<dbReference type="AlphaFoldDB" id="A0A0B6XWH1"/>
<feature type="non-terminal residue" evidence="2">
    <location>
        <position position="1"/>
    </location>
</feature>
<reference evidence="2" key="1">
    <citation type="submission" date="2014-12" db="EMBL/GenBank/DDBJ databases">
        <title>Insight into the proteome of Arion vulgaris.</title>
        <authorList>
            <person name="Aradska J."/>
            <person name="Bulat T."/>
            <person name="Smidak R."/>
            <person name="Sarate P."/>
            <person name="Gangsoo J."/>
            <person name="Sialana F."/>
            <person name="Bilban M."/>
            <person name="Lubec G."/>
        </authorList>
    </citation>
    <scope>NUCLEOTIDE SEQUENCE</scope>
    <source>
        <tissue evidence="2">Skin</tissue>
    </source>
</reference>
<evidence type="ECO:0000256" key="1">
    <source>
        <dbReference type="SAM" id="MobiDB-lite"/>
    </source>
</evidence>
<protein>
    <submittedName>
        <fullName evidence="2">Uncharacterized protein</fullName>
    </submittedName>
</protein>
<feature type="region of interest" description="Disordered" evidence="1">
    <location>
        <begin position="1"/>
        <end position="47"/>
    </location>
</feature>
<organism evidence="2">
    <name type="scientific">Arion vulgaris</name>
    <dbReference type="NCBI Taxonomy" id="1028688"/>
    <lineage>
        <taxon>Eukaryota</taxon>
        <taxon>Metazoa</taxon>
        <taxon>Spiralia</taxon>
        <taxon>Lophotrochozoa</taxon>
        <taxon>Mollusca</taxon>
        <taxon>Gastropoda</taxon>
        <taxon>Heterobranchia</taxon>
        <taxon>Euthyneura</taxon>
        <taxon>Panpulmonata</taxon>
        <taxon>Eupulmonata</taxon>
        <taxon>Stylommatophora</taxon>
        <taxon>Helicina</taxon>
        <taxon>Arionoidea</taxon>
        <taxon>Arionidae</taxon>
        <taxon>Arion</taxon>
    </lineage>
</organism>
<sequence length="66" mass="7274">RRRLPRPPAYNSEVKSDSAIRRNSSSNRSMGMPKLANGTLGTTSGKTRQIAIQDDLTSQLSTRTKL</sequence>
<proteinExistence type="predicted"/>
<evidence type="ECO:0000313" key="2">
    <source>
        <dbReference type="EMBL" id="CEK47645.1"/>
    </source>
</evidence>
<feature type="non-terminal residue" evidence="2">
    <location>
        <position position="66"/>
    </location>
</feature>
<accession>A0A0B6XWH1</accession>
<dbReference type="EMBL" id="HACG01000780">
    <property type="protein sequence ID" value="CEK47645.1"/>
    <property type="molecule type" value="Transcribed_RNA"/>
</dbReference>
<gene>
    <name evidence="2" type="primary">ORF1844</name>
</gene>
<name>A0A0B6XWH1_9EUPU</name>